<dbReference type="RefSeq" id="WP_220200004.1">
    <property type="nucleotide sequence ID" value="NZ_BNJF01000010.1"/>
</dbReference>
<gene>
    <name evidence="2" type="ORF">KSX_92200</name>
</gene>
<feature type="transmembrane region" description="Helical" evidence="1">
    <location>
        <begin position="128"/>
        <end position="152"/>
    </location>
</feature>
<proteinExistence type="predicted"/>
<evidence type="ECO:0000256" key="1">
    <source>
        <dbReference type="SAM" id="Phobius"/>
    </source>
</evidence>
<reference evidence="2" key="1">
    <citation type="submission" date="2020-10" db="EMBL/GenBank/DDBJ databases">
        <title>Taxonomic study of unclassified bacteria belonging to the class Ktedonobacteria.</title>
        <authorList>
            <person name="Yabe S."/>
            <person name="Wang C.M."/>
            <person name="Zheng Y."/>
            <person name="Sakai Y."/>
            <person name="Cavaletti L."/>
            <person name="Monciardini P."/>
            <person name="Donadio S."/>
        </authorList>
    </citation>
    <scope>NUCLEOTIDE SEQUENCE</scope>
    <source>
        <strain evidence="2">SOSP1-1</strain>
    </source>
</reference>
<organism evidence="2 3">
    <name type="scientific">Ktedonospora formicarum</name>
    <dbReference type="NCBI Taxonomy" id="2778364"/>
    <lineage>
        <taxon>Bacteria</taxon>
        <taxon>Bacillati</taxon>
        <taxon>Chloroflexota</taxon>
        <taxon>Ktedonobacteria</taxon>
        <taxon>Ktedonobacterales</taxon>
        <taxon>Ktedonobacteraceae</taxon>
        <taxon>Ktedonospora</taxon>
    </lineage>
</organism>
<accession>A0A8J3MW46</accession>
<comment type="caution">
    <text evidence="2">The sequence shown here is derived from an EMBL/GenBank/DDBJ whole genome shotgun (WGS) entry which is preliminary data.</text>
</comment>
<evidence type="ECO:0000313" key="2">
    <source>
        <dbReference type="EMBL" id="GHO51057.1"/>
    </source>
</evidence>
<evidence type="ECO:0000313" key="3">
    <source>
        <dbReference type="Proteomes" id="UP000612362"/>
    </source>
</evidence>
<keyword evidence="1" id="KW-1133">Transmembrane helix</keyword>
<protein>
    <submittedName>
        <fullName evidence="2">Uncharacterized protein</fullName>
    </submittedName>
</protein>
<dbReference type="AlphaFoldDB" id="A0A8J3MW46"/>
<feature type="transmembrane region" description="Helical" evidence="1">
    <location>
        <begin position="21"/>
        <end position="45"/>
    </location>
</feature>
<keyword evidence="3" id="KW-1185">Reference proteome</keyword>
<dbReference type="Proteomes" id="UP000612362">
    <property type="component" value="Unassembled WGS sequence"/>
</dbReference>
<dbReference type="EMBL" id="BNJF01000010">
    <property type="protein sequence ID" value="GHO51057.1"/>
    <property type="molecule type" value="Genomic_DNA"/>
</dbReference>
<feature type="transmembrane region" description="Helical" evidence="1">
    <location>
        <begin position="57"/>
        <end position="77"/>
    </location>
</feature>
<keyword evidence="1" id="KW-0472">Membrane</keyword>
<name>A0A8J3MW46_9CHLR</name>
<sequence length="306" mass="35303">MSSLSSTMGIQFDASQRWKNLSLLWSIVQVIFFGVTVLIALLAVNFNPQLLPERAQIELYVLVIVIPILLLLSIVQAQTSYHQGASRRQQILTGEWREQAAFQPSFQQQNAQLTAPITLKIRINRGPIIINVALILLCFSGILLLLWSMYSMWASYLERYGTTATSAALDAWLFYVFLAAIWWIAWITLGFLVNLRLRRWLCPELEAMEEGLIAWYPGQEVMIPWNNIRYFALVKRHKASSDPKDWTYEVSDGEKSIRWQQPYIAKRLYPLCVPELPQVQYEQEFARLLALIVAKTGQPLLDMHLK</sequence>
<keyword evidence="1" id="KW-0812">Transmembrane</keyword>
<feature type="transmembrane region" description="Helical" evidence="1">
    <location>
        <begin position="172"/>
        <end position="193"/>
    </location>
</feature>